<dbReference type="Gene3D" id="3.20.20.80">
    <property type="entry name" value="Glycosidases"/>
    <property type="match status" value="1"/>
</dbReference>
<evidence type="ECO:0000256" key="2">
    <source>
        <dbReference type="ARBA" id="ARBA00022801"/>
    </source>
</evidence>
<dbReference type="InterPro" id="IPR008979">
    <property type="entry name" value="Galactose-bd-like_sf"/>
</dbReference>
<dbReference type="InterPro" id="IPR040605">
    <property type="entry name" value="Glyco_hydro2_dom5"/>
</dbReference>
<proteinExistence type="inferred from homology"/>
<keyword evidence="11" id="KW-1185">Reference proteome</keyword>
<feature type="domain" description="Glycoside hydrolase family 2 catalytic" evidence="6">
    <location>
        <begin position="352"/>
        <end position="506"/>
    </location>
</feature>
<comment type="caution">
    <text evidence="10">The sequence shown here is derived from an EMBL/GenBank/DDBJ whole genome shotgun (WGS) entry which is preliminary data.</text>
</comment>
<dbReference type="PANTHER" id="PTHR42732">
    <property type="entry name" value="BETA-GALACTOSIDASE"/>
    <property type="match status" value="1"/>
</dbReference>
<evidence type="ECO:0000256" key="1">
    <source>
        <dbReference type="ARBA" id="ARBA00007401"/>
    </source>
</evidence>
<keyword evidence="3" id="KW-0326">Glycosidase</keyword>
<dbReference type="Pfam" id="PF02836">
    <property type="entry name" value="Glyco_hydro_2_C"/>
    <property type="match status" value="1"/>
</dbReference>
<sequence>MLSSLIPFLFALNGFLLGVEAAASGRSRTSLNDGWRFSRFTSNPDSLSYNSLKAWMLPLANEFIVTGTKNRATSGTPPGANVQYVQAGFNDGGWQTVDLPHDWAIGGPFGAPGISGGMGRLPTNGIGWYRKTLIATPEDVDGTKSVFLDVDGAMSYAAVWLNGNLLGGWPFGYASWRVDLTPHLKAGNNTLAFRLENLVDNSRWYPGAGIYRNLWLVKVDKTHVAQFGTQITTPSVSADSATVNVVVQVENLGNTTRRVDIKTNIYAIDPATGATEASVLGSVSTAGVVVDAGRRTPTNGSIKLASPRLWGPKPSQVPNMYVAVTTISAGQDVLDTYETRFGIRSVVYDPKNGLLINGKRVYVQGTCNHHDQGSIGTAVNRRATERQLQILQEMGSNALRTSHNPPAPEFLDLADTMGFLVLDEAFDAWSKPKARNDYSLLWSEWREADMRSLVRRDRNHPSVIAWSIGNEIDEQALPIAGTEAQELQSYVRSEDPTRLCTSAMNSASEKDALPAAIDIIGLNYQGEYGSYGSFHSKFPNKMIWGSETASCISTRGTYIFPVTTKNNERWNAYSGGADTSKMWLTAYELNNPGWGGTPDMVFQAQDRFQPFVAGEFVWTGFDYIGEPTPWGGNGGARSSYFGICDLAGFKKDRYYIYQARWRPDLPMVHVLPHWTWPDRVGQTTPVHAFSSADEVELFVNGVSAGKQKRPGSSVYRFRWDSVTYSSGEIRVVAYKNGKQWAVDSRKTAGNAASLNVTVDRTTIQGDGLDLAYVSVAVVDGNGTVVPRAANLLTFSIEGPGRIVATDNGDPTDMTSFPSLTRKAFSGLALGIIKANKGASGTVTVTVKADGLKLGQTVITVR</sequence>
<evidence type="ECO:0000256" key="4">
    <source>
        <dbReference type="SAM" id="SignalP"/>
    </source>
</evidence>
<dbReference type="PRINTS" id="PR00132">
    <property type="entry name" value="GLHYDRLASE2"/>
</dbReference>
<reference evidence="10" key="2">
    <citation type="submission" date="2023-05" db="EMBL/GenBank/DDBJ databases">
        <authorList>
            <consortium name="Lawrence Berkeley National Laboratory"/>
            <person name="Steindorff A."/>
            <person name="Hensen N."/>
            <person name="Bonometti L."/>
            <person name="Westerberg I."/>
            <person name="Brannstrom I.O."/>
            <person name="Guillou S."/>
            <person name="Cros-Aarteil S."/>
            <person name="Calhoun S."/>
            <person name="Haridas S."/>
            <person name="Kuo A."/>
            <person name="Mondo S."/>
            <person name="Pangilinan J."/>
            <person name="Riley R."/>
            <person name="Labutti K."/>
            <person name="Andreopoulos B."/>
            <person name="Lipzen A."/>
            <person name="Chen C."/>
            <person name="Yanf M."/>
            <person name="Daum C."/>
            <person name="Ng V."/>
            <person name="Clum A."/>
            <person name="Ohm R."/>
            <person name="Martin F."/>
            <person name="Silar P."/>
            <person name="Natvig D."/>
            <person name="Lalanne C."/>
            <person name="Gautier V."/>
            <person name="Ament-Velasquez S.L."/>
            <person name="Kruys A."/>
            <person name="Hutchinson M.I."/>
            <person name="Powell A.J."/>
            <person name="Barry K."/>
            <person name="Miller A.N."/>
            <person name="Grigoriev I.V."/>
            <person name="Debuchy R."/>
            <person name="Gladieux P."/>
            <person name="Thoren M.H."/>
            <person name="Johannesson H."/>
        </authorList>
    </citation>
    <scope>NUCLEOTIDE SEQUENCE</scope>
    <source>
        <strain evidence="10">PSN293</strain>
    </source>
</reference>
<dbReference type="InterPro" id="IPR017853">
    <property type="entry name" value="GH"/>
</dbReference>
<dbReference type="InterPro" id="IPR006102">
    <property type="entry name" value="Ig-like_GH2"/>
</dbReference>
<dbReference type="InterPro" id="IPR048229">
    <property type="entry name" value="GalB-like"/>
</dbReference>
<dbReference type="AlphaFoldDB" id="A0AAN6XX66"/>
<dbReference type="InterPro" id="IPR054593">
    <property type="entry name" value="Beta-mannosidase-like_N2"/>
</dbReference>
<feature type="signal peptide" evidence="4">
    <location>
        <begin position="1"/>
        <end position="21"/>
    </location>
</feature>
<dbReference type="Pfam" id="PF18565">
    <property type="entry name" value="Glyco_hydro2_C5"/>
    <property type="match status" value="1"/>
</dbReference>
<dbReference type="Gene3D" id="2.60.120.260">
    <property type="entry name" value="Galactose-binding domain-like"/>
    <property type="match status" value="1"/>
</dbReference>
<comment type="similarity">
    <text evidence="1">Belongs to the glycosyl hydrolase 2 family.</text>
</comment>
<protein>
    <submittedName>
        <fullName evidence="10">Glycoside hydrolase superfamily</fullName>
    </submittedName>
</protein>
<dbReference type="Pfam" id="PF16355">
    <property type="entry name" value="DUF4982"/>
    <property type="match status" value="1"/>
</dbReference>
<evidence type="ECO:0000313" key="10">
    <source>
        <dbReference type="EMBL" id="KAK4206177.1"/>
    </source>
</evidence>
<feature type="domain" description="Glycoside hydrolase family 2 immunoglobulin-like beta-sandwich" evidence="5">
    <location>
        <begin position="232"/>
        <end position="344"/>
    </location>
</feature>
<dbReference type="GO" id="GO:0004553">
    <property type="term" value="F:hydrolase activity, hydrolyzing O-glycosyl compounds"/>
    <property type="evidence" value="ECO:0007669"/>
    <property type="project" value="InterPro"/>
</dbReference>
<reference evidence="10" key="1">
    <citation type="journal article" date="2023" name="Mol. Phylogenet. Evol.">
        <title>Genome-scale phylogeny and comparative genomics of the fungal order Sordariales.</title>
        <authorList>
            <person name="Hensen N."/>
            <person name="Bonometti L."/>
            <person name="Westerberg I."/>
            <person name="Brannstrom I.O."/>
            <person name="Guillou S."/>
            <person name="Cros-Aarteil S."/>
            <person name="Calhoun S."/>
            <person name="Haridas S."/>
            <person name="Kuo A."/>
            <person name="Mondo S."/>
            <person name="Pangilinan J."/>
            <person name="Riley R."/>
            <person name="LaButti K."/>
            <person name="Andreopoulos B."/>
            <person name="Lipzen A."/>
            <person name="Chen C."/>
            <person name="Yan M."/>
            <person name="Daum C."/>
            <person name="Ng V."/>
            <person name="Clum A."/>
            <person name="Steindorff A."/>
            <person name="Ohm R.A."/>
            <person name="Martin F."/>
            <person name="Silar P."/>
            <person name="Natvig D.O."/>
            <person name="Lalanne C."/>
            <person name="Gautier V."/>
            <person name="Ament-Velasquez S.L."/>
            <person name="Kruys A."/>
            <person name="Hutchinson M.I."/>
            <person name="Powell A.J."/>
            <person name="Barry K."/>
            <person name="Miller A.N."/>
            <person name="Grigoriev I.V."/>
            <person name="Debuchy R."/>
            <person name="Gladieux P."/>
            <person name="Hiltunen Thoren M."/>
            <person name="Johannesson H."/>
        </authorList>
    </citation>
    <scope>NUCLEOTIDE SEQUENCE</scope>
    <source>
        <strain evidence="10">PSN293</strain>
    </source>
</reference>
<gene>
    <name evidence="10" type="ORF">QBC37DRAFT_460683</name>
</gene>
<dbReference type="Pfam" id="PF22666">
    <property type="entry name" value="Glyco_hydro_2_N2"/>
    <property type="match status" value="1"/>
</dbReference>
<evidence type="ECO:0000259" key="6">
    <source>
        <dbReference type="Pfam" id="PF02836"/>
    </source>
</evidence>
<evidence type="ECO:0000259" key="9">
    <source>
        <dbReference type="Pfam" id="PF22666"/>
    </source>
</evidence>
<dbReference type="InterPro" id="IPR032311">
    <property type="entry name" value="DUF4982"/>
</dbReference>
<name>A0AAN6XX66_9PEZI</name>
<dbReference type="InterPro" id="IPR036156">
    <property type="entry name" value="Beta-gal/glucu_dom_sf"/>
</dbReference>
<dbReference type="Proteomes" id="UP001301769">
    <property type="component" value="Unassembled WGS sequence"/>
</dbReference>
<organism evidence="10 11">
    <name type="scientific">Rhypophila decipiens</name>
    <dbReference type="NCBI Taxonomy" id="261697"/>
    <lineage>
        <taxon>Eukaryota</taxon>
        <taxon>Fungi</taxon>
        <taxon>Dikarya</taxon>
        <taxon>Ascomycota</taxon>
        <taxon>Pezizomycotina</taxon>
        <taxon>Sordariomycetes</taxon>
        <taxon>Sordariomycetidae</taxon>
        <taxon>Sordariales</taxon>
        <taxon>Naviculisporaceae</taxon>
        <taxon>Rhypophila</taxon>
    </lineage>
</organism>
<dbReference type="SUPFAM" id="SSF49785">
    <property type="entry name" value="Galactose-binding domain-like"/>
    <property type="match status" value="1"/>
</dbReference>
<dbReference type="InterPro" id="IPR013783">
    <property type="entry name" value="Ig-like_fold"/>
</dbReference>
<evidence type="ECO:0000259" key="8">
    <source>
        <dbReference type="Pfam" id="PF18565"/>
    </source>
</evidence>
<dbReference type="PANTHER" id="PTHR42732:SF1">
    <property type="entry name" value="BETA-MANNOSIDASE"/>
    <property type="match status" value="1"/>
</dbReference>
<feature type="domain" description="DUF4982" evidence="7">
    <location>
        <begin position="681"/>
        <end position="741"/>
    </location>
</feature>
<feature type="domain" description="Glycoside hydrolase family 2" evidence="8">
    <location>
        <begin position="754"/>
        <end position="853"/>
    </location>
</feature>
<dbReference type="InterPro" id="IPR006103">
    <property type="entry name" value="Glyco_hydro_2_cat"/>
</dbReference>
<evidence type="ECO:0000313" key="11">
    <source>
        <dbReference type="Proteomes" id="UP001301769"/>
    </source>
</evidence>
<evidence type="ECO:0000256" key="3">
    <source>
        <dbReference type="ARBA" id="ARBA00023295"/>
    </source>
</evidence>
<accession>A0AAN6XX66</accession>
<feature type="chain" id="PRO_5042924463" evidence="4">
    <location>
        <begin position="22"/>
        <end position="861"/>
    </location>
</feature>
<keyword evidence="4" id="KW-0732">Signal</keyword>
<dbReference type="EMBL" id="MU858482">
    <property type="protein sequence ID" value="KAK4206177.1"/>
    <property type="molecule type" value="Genomic_DNA"/>
</dbReference>
<dbReference type="SUPFAM" id="SSF51445">
    <property type="entry name" value="(Trans)glycosidases"/>
    <property type="match status" value="1"/>
</dbReference>
<evidence type="ECO:0000259" key="7">
    <source>
        <dbReference type="Pfam" id="PF16355"/>
    </source>
</evidence>
<dbReference type="Gene3D" id="2.60.40.10">
    <property type="entry name" value="Immunoglobulins"/>
    <property type="match status" value="3"/>
</dbReference>
<dbReference type="InterPro" id="IPR006101">
    <property type="entry name" value="Glyco_hydro_2"/>
</dbReference>
<dbReference type="SUPFAM" id="SSF49303">
    <property type="entry name" value="beta-Galactosidase/glucuronidase domain"/>
    <property type="match status" value="1"/>
</dbReference>
<keyword evidence="2 10" id="KW-0378">Hydrolase</keyword>
<dbReference type="InterPro" id="IPR051913">
    <property type="entry name" value="GH2_Domain-Containing"/>
</dbReference>
<dbReference type="GO" id="GO:0005975">
    <property type="term" value="P:carbohydrate metabolic process"/>
    <property type="evidence" value="ECO:0007669"/>
    <property type="project" value="InterPro"/>
</dbReference>
<dbReference type="Pfam" id="PF00703">
    <property type="entry name" value="Glyco_hydro_2"/>
    <property type="match status" value="1"/>
</dbReference>
<feature type="domain" description="Beta-mannosidase-like galactose-binding" evidence="9">
    <location>
        <begin position="128"/>
        <end position="200"/>
    </location>
</feature>
<evidence type="ECO:0000259" key="5">
    <source>
        <dbReference type="Pfam" id="PF00703"/>
    </source>
</evidence>
<dbReference type="NCBIfam" id="NF041463">
    <property type="entry name" value="GalB"/>
    <property type="match status" value="1"/>
</dbReference>